<dbReference type="Gene3D" id="3.30.70.2860">
    <property type="match status" value="1"/>
</dbReference>
<dbReference type="InterPro" id="IPR008136">
    <property type="entry name" value="CinA_C"/>
</dbReference>
<dbReference type="SMART" id="SM00852">
    <property type="entry name" value="MoCF_biosynth"/>
    <property type="match status" value="1"/>
</dbReference>
<dbReference type="NCBIfam" id="TIGR00177">
    <property type="entry name" value="molyb_syn"/>
    <property type="match status" value="1"/>
</dbReference>
<name>A0A1I6KGW7_9FIRM</name>
<sequence>MNAEIISVGTEILMGNIVNTNATYLAQECAKLGLFVYHQVVVGDNEERLTQVMEQALSRSDVILLTGGLGPTEDDLTKEVAAKVAGKLLKRDERTKERIKSYFKARGVKEITQNNWKQAEIIEDAIVLDNDNGTAPGFIVETSDNKRIVLLPGPPMEMNPMFQEKVIPYLKKLQPDVLVTRMVKICGMGESAVETKIKDLIQQQTNPTIATYAKLGEVHLRVTASAKNEDAAKKLLKPVVKELKNRFDNKIYTTEEEVSLESCVLKLLVKNELSLVTAESCTGGLLAGSIVNVPGASEAFKEGFITYSNKAKRKFLDVNKSTLKKYGAVSEKTAKEMARGAAIGSDADISIAITGVAGPDGGTEEKPIGLVYIGCYIKEKTIVKEYRFNGSREKIRQQAVIAALDLLRRSILDEYGEK</sequence>
<dbReference type="InterPro" id="IPR041424">
    <property type="entry name" value="CinA_KH"/>
</dbReference>
<reference evidence="3 4" key="1">
    <citation type="submission" date="2016-10" db="EMBL/GenBank/DDBJ databases">
        <authorList>
            <person name="de Groot N.N."/>
        </authorList>
    </citation>
    <scope>NUCLEOTIDE SEQUENCE [LARGE SCALE GENOMIC DNA]</scope>
    <source>
        <strain evidence="3 4">743A</strain>
    </source>
</reference>
<evidence type="ECO:0000313" key="3">
    <source>
        <dbReference type="EMBL" id="SFR90298.1"/>
    </source>
</evidence>
<dbReference type="HAMAP" id="MF_00226_B">
    <property type="entry name" value="CinA_B"/>
    <property type="match status" value="1"/>
</dbReference>
<dbReference type="Proteomes" id="UP000199659">
    <property type="component" value="Unassembled WGS sequence"/>
</dbReference>
<dbReference type="EMBL" id="FOYZ01000009">
    <property type="protein sequence ID" value="SFR90298.1"/>
    <property type="molecule type" value="Genomic_DNA"/>
</dbReference>
<accession>A0A1I6KGW7</accession>
<dbReference type="InterPro" id="IPR036425">
    <property type="entry name" value="MoaB/Mog-like_dom_sf"/>
</dbReference>
<dbReference type="NCBIfam" id="TIGR00200">
    <property type="entry name" value="cinA_nterm"/>
    <property type="match status" value="1"/>
</dbReference>
<proteinExistence type="inferred from homology"/>
<gene>
    <name evidence="1" type="primary">cinA</name>
    <name evidence="3" type="ORF">SAMN05661086_02399</name>
</gene>
<dbReference type="AlphaFoldDB" id="A0A1I6KGW7"/>
<dbReference type="Pfam" id="PF00994">
    <property type="entry name" value="MoCF_biosynth"/>
    <property type="match status" value="1"/>
</dbReference>
<feature type="domain" description="MoaB/Mog" evidence="2">
    <location>
        <begin position="4"/>
        <end position="172"/>
    </location>
</feature>
<organism evidence="3 4">
    <name type="scientific">Anaeromicropila populeti</name>
    <dbReference type="NCBI Taxonomy" id="37658"/>
    <lineage>
        <taxon>Bacteria</taxon>
        <taxon>Bacillati</taxon>
        <taxon>Bacillota</taxon>
        <taxon>Clostridia</taxon>
        <taxon>Lachnospirales</taxon>
        <taxon>Lachnospiraceae</taxon>
        <taxon>Anaeromicropila</taxon>
    </lineage>
</organism>
<dbReference type="PIRSF" id="PIRSF006728">
    <property type="entry name" value="CinA"/>
    <property type="match status" value="1"/>
</dbReference>
<dbReference type="CDD" id="cd00885">
    <property type="entry name" value="cinA"/>
    <property type="match status" value="1"/>
</dbReference>
<dbReference type="Pfam" id="PF18146">
    <property type="entry name" value="CinA_KH"/>
    <property type="match status" value="1"/>
</dbReference>
<dbReference type="STRING" id="37658.SAMN05661086_02399"/>
<dbReference type="SUPFAM" id="SSF53218">
    <property type="entry name" value="Molybdenum cofactor biosynthesis proteins"/>
    <property type="match status" value="1"/>
</dbReference>
<keyword evidence="4" id="KW-1185">Reference proteome</keyword>
<dbReference type="RefSeq" id="WP_092561083.1">
    <property type="nucleotide sequence ID" value="NZ_FOYZ01000009.1"/>
</dbReference>
<dbReference type="InterPro" id="IPR001453">
    <property type="entry name" value="MoaB/Mog_dom"/>
</dbReference>
<dbReference type="Gene3D" id="3.90.950.20">
    <property type="entry name" value="CinA-like"/>
    <property type="match status" value="1"/>
</dbReference>
<dbReference type="PANTHER" id="PTHR13939">
    <property type="entry name" value="NICOTINAMIDE-NUCLEOTIDE AMIDOHYDROLASE PNCC"/>
    <property type="match status" value="1"/>
</dbReference>
<dbReference type="InterPro" id="IPR008135">
    <property type="entry name" value="Competence-induced_CinA"/>
</dbReference>
<dbReference type="NCBIfam" id="NF001813">
    <property type="entry name" value="PRK00549.1"/>
    <property type="match status" value="1"/>
</dbReference>
<dbReference type="InterPro" id="IPR036653">
    <property type="entry name" value="CinA-like_C"/>
</dbReference>
<protein>
    <recommendedName>
        <fullName evidence="1">Putative competence-damage inducible protein</fullName>
    </recommendedName>
</protein>
<dbReference type="PANTHER" id="PTHR13939:SF0">
    <property type="entry name" value="NMN AMIDOHYDROLASE-LIKE PROTEIN YFAY"/>
    <property type="match status" value="1"/>
</dbReference>
<evidence type="ECO:0000313" key="4">
    <source>
        <dbReference type="Proteomes" id="UP000199659"/>
    </source>
</evidence>
<dbReference type="OrthoDB" id="9801454at2"/>
<evidence type="ECO:0000259" key="2">
    <source>
        <dbReference type="SMART" id="SM00852"/>
    </source>
</evidence>
<dbReference type="NCBIfam" id="TIGR00199">
    <property type="entry name" value="PncC_domain"/>
    <property type="match status" value="1"/>
</dbReference>
<dbReference type="SUPFAM" id="SSF142433">
    <property type="entry name" value="CinA-like"/>
    <property type="match status" value="1"/>
</dbReference>
<dbReference type="Gene3D" id="3.40.980.10">
    <property type="entry name" value="MoaB/Mog-like domain"/>
    <property type="match status" value="1"/>
</dbReference>
<dbReference type="InterPro" id="IPR050101">
    <property type="entry name" value="CinA"/>
</dbReference>
<dbReference type="Pfam" id="PF02464">
    <property type="entry name" value="CinA"/>
    <property type="match status" value="1"/>
</dbReference>
<comment type="similarity">
    <text evidence="1">Belongs to the CinA family.</text>
</comment>
<evidence type="ECO:0000256" key="1">
    <source>
        <dbReference type="HAMAP-Rule" id="MF_00226"/>
    </source>
</evidence>